<organism evidence="1 2">
    <name type="scientific">Pseudoalteromonas phenolica</name>
    <dbReference type="NCBI Taxonomy" id="161398"/>
    <lineage>
        <taxon>Bacteria</taxon>
        <taxon>Pseudomonadati</taxon>
        <taxon>Pseudomonadota</taxon>
        <taxon>Gammaproteobacteria</taxon>
        <taxon>Alteromonadales</taxon>
        <taxon>Pseudoalteromonadaceae</taxon>
        <taxon>Pseudoalteromonas</taxon>
    </lineage>
</organism>
<evidence type="ECO:0000313" key="1">
    <source>
        <dbReference type="EMBL" id="TMP82580.1"/>
    </source>
</evidence>
<name>A0A5S3YZ03_9GAMM</name>
<evidence type="ECO:0000313" key="2">
    <source>
        <dbReference type="Proteomes" id="UP000307362"/>
    </source>
</evidence>
<sequence>MALIVLVALTSSVLDSKKLRAKDIVYGAMITGGPSIDLVSLNKARLLGKQLPDVGLAFDYEVGAAFTDKGPVGVRGFEFGLDITDGGNNWLLI</sequence>
<reference evidence="1 2" key="1">
    <citation type="submission" date="2017-12" db="EMBL/GenBank/DDBJ databases">
        <authorList>
            <person name="Paulsen S."/>
            <person name="Gram L.K."/>
        </authorList>
    </citation>
    <scope>NUCLEOTIDE SEQUENCE [LARGE SCALE GENOMIC DNA]</scope>
    <source>
        <strain evidence="1 2">S1189</strain>
    </source>
</reference>
<dbReference type="RefSeq" id="WP_138566657.1">
    <property type="nucleotide sequence ID" value="NZ_PNCM01000010.1"/>
</dbReference>
<reference evidence="2" key="2">
    <citation type="submission" date="2019-06" db="EMBL/GenBank/DDBJ databases">
        <title>Co-occurence of chitin degradation, pigmentation and bioactivity in marine Pseudoalteromonas.</title>
        <authorList>
            <person name="Sonnenschein E.C."/>
            <person name="Bech P.K."/>
        </authorList>
    </citation>
    <scope>NUCLEOTIDE SEQUENCE [LARGE SCALE GENOMIC DNA]</scope>
    <source>
        <strain evidence="2">S1189</strain>
    </source>
</reference>
<proteinExistence type="predicted"/>
<dbReference type="Proteomes" id="UP000307362">
    <property type="component" value="Unassembled WGS sequence"/>
</dbReference>
<dbReference type="EMBL" id="PNCM01000010">
    <property type="protein sequence ID" value="TMP82580.1"/>
    <property type="molecule type" value="Genomic_DNA"/>
</dbReference>
<dbReference type="OrthoDB" id="5526340at2"/>
<dbReference type="AlphaFoldDB" id="A0A5S3YZ03"/>
<accession>A0A5S3YZ03</accession>
<gene>
    <name evidence="1" type="ORF">CWB73_04585</name>
</gene>
<comment type="caution">
    <text evidence="1">The sequence shown here is derived from an EMBL/GenBank/DDBJ whole genome shotgun (WGS) entry which is preliminary data.</text>
</comment>
<protein>
    <submittedName>
        <fullName evidence="1">Uncharacterized protein</fullName>
    </submittedName>
</protein>